<comment type="similarity">
    <text evidence="4">Belongs to the acetyltransferase family. AANAT subfamily.</text>
</comment>
<dbReference type="Gene3D" id="3.40.630.30">
    <property type="match status" value="1"/>
</dbReference>
<reference evidence="15" key="2">
    <citation type="submission" date="2023-05" db="EMBL/GenBank/DDBJ databases">
        <authorList>
            <person name="Fouks B."/>
        </authorList>
    </citation>
    <scope>NUCLEOTIDE SEQUENCE</scope>
    <source>
        <strain evidence="15">Stay&amp;Tobe</strain>
        <tissue evidence="15">Testes</tissue>
    </source>
</reference>
<dbReference type="SUPFAM" id="SSF55729">
    <property type="entry name" value="Acyl-CoA N-acyltransferases (Nat)"/>
    <property type="match status" value="1"/>
</dbReference>
<evidence type="ECO:0000256" key="3">
    <source>
        <dbReference type="ARBA" id="ARBA00037926"/>
    </source>
</evidence>
<comment type="pathway">
    <text evidence="3">Aromatic compound metabolism; melatonin biosynthesis; melatonin from serotonin: step 1/2.</text>
</comment>
<dbReference type="InterPro" id="IPR016181">
    <property type="entry name" value="Acyl_CoA_acyltransferase"/>
</dbReference>
<evidence type="ECO:0000313" key="16">
    <source>
        <dbReference type="Proteomes" id="UP001233999"/>
    </source>
</evidence>
<dbReference type="InterPro" id="IPR000182">
    <property type="entry name" value="GNAT_dom"/>
</dbReference>
<evidence type="ECO:0000256" key="11">
    <source>
        <dbReference type="ARBA" id="ARBA00052178"/>
    </source>
</evidence>
<comment type="catalytic activity">
    <reaction evidence="8">
        <text>serotonin + (5Z,8Z,11Z,14Z)-eicosatetraenoyl-CoA = N-[(5Z,8Z,11Z,14Z)-eicosatetraenoyl]-serotonin + CoA + H(+)</text>
        <dbReference type="Rhea" id="RHEA:51396"/>
        <dbReference type="ChEBI" id="CHEBI:15378"/>
        <dbReference type="ChEBI" id="CHEBI:57287"/>
        <dbReference type="ChEBI" id="CHEBI:57368"/>
        <dbReference type="ChEBI" id="CHEBI:132255"/>
        <dbReference type="ChEBI" id="CHEBI:350546"/>
    </reaction>
    <physiologicalReaction direction="left-to-right" evidence="8">
        <dbReference type="Rhea" id="RHEA:51397"/>
    </physiologicalReaction>
</comment>
<dbReference type="Pfam" id="PF00583">
    <property type="entry name" value="Acetyltransf_1"/>
    <property type="match status" value="1"/>
</dbReference>
<dbReference type="FunFam" id="3.40.630.30:FF:000046">
    <property type="entry name" value="Dopamine N-acetyltransferase"/>
    <property type="match status" value="1"/>
</dbReference>
<evidence type="ECO:0000256" key="2">
    <source>
        <dbReference type="ARBA" id="ARBA00023315"/>
    </source>
</evidence>
<protein>
    <recommendedName>
        <fullName evidence="5">aralkylamine N-acetyltransferase</fullName>
        <ecNumber evidence="5">2.3.1.87</ecNumber>
    </recommendedName>
</protein>
<evidence type="ECO:0000256" key="4">
    <source>
        <dbReference type="ARBA" id="ARBA00038182"/>
    </source>
</evidence>
<comment type="catalytic activity">
    <reaction evidence="6">
        <text>dopamine + (9Z)-octadecenoyl-CoA = N-(9Z-octadecanoyl)-dopamine + CoA + H(+)</text>
        <dbReference type="Rhea" id="RHEA:51380"/>
        <dbReference type="ChEBI" id="CHEBI:15378"/>
        <dbReference type="ChEBI" id="CHEBI:31883"/>
        <dbReference type="ChEBI" id="CHEBI:57287"/>
        <dbReference type="ChEBI" id="CHEBI:57387"/>
        <dbReference type="ChEBI" id="CHEBI:59905"/>
    </reaction>
    <physiologicalReaction direction="left-to-right" evidence="6">
        <dbReference type="Rhea" id="RHEA:51381"/>
    </physiologicalReaction>
</comment>
<gene>
    <name evidence="15" type="ORF">L9F63_005849</name>
</gene>
<evidence type="ECO:0000313" key="15">
    <source>
        <dbReference type="EMBL" id="KAJ9577582.1"/>
    </source>
</evidence>
<keyword evidence="2" id="KW-0012">Acyltransferase</keyword>
<keyword evidence="16" id="KW-1185">Reference proteome</keyword>
<dbReference type="PANTHER" id="PTHR20905:SF1">
    <property type="entry name" value="AT07410P-RELATED"/>
    <property type="match status" value="1"/>
</dbReference>
<accession>A0AAD7ZC43</accession>
<evidence type="ECO:0000256" key="12">
    <source>
        <dbReference type="ARBA" id="ARBA00052335"/>
    </source>
</evidence>
<dbReference type="CDD" id="cd04301">
    <property type="entry name" value="NAT_SF"/>
    <property type="match status" value="1"/>
</dbReference>
<evidence type="ECO:0000256" key="10">
    <source>
        <dbReference type="ARBA" id="ARBA00051823"/>
    </source>
</evidence>
<comment type="catalytic activity">
    <reaction evidence="7">
        <text>serotonin + octadecanoyl-CoA = N-octadecanoyl-serotonin + CoA + H(+)</text>
        <dbReference type="Rhea" id="RHEA:51400"/>
        <dbReference type="ChEBI" id="CHEBI:15378"/>
        <dbReference type="ChEBI" id="CHEBI:57287"/>
        <dbReference type="ChEBI" id="CHEBI:57394"/>
        <dbReference type="ChEBI" id="CHEBI:134065"/>
        <dbReference type="ChEBI" id="CHEBI:350546"/>
    </reaction>
    <physiologicalReaction direction="left-to-right" evidence="7">
        <dbReference type="Rhea" id="RHEA:51401"/>
    </physiologicalReaction>
</comment>
<organism evidence="15 16">
    <name type="scientific">Diploptera punctata</name>
    <name type="common">Pacific beetle cockroach</name>
    <dbReference type="NCBI Taxonomy" id="6984"/>
    <lineage>
        <taxon>Eukaryota</taxon>
        <taxon>Metazoa</taxon>
        <taxon>Ecdysozoa</taxon>
        <taxon>Arthropoda</taxon>
        <taxon>Hexapoda</taxon>
        <taxon>Insecta</taxon>
        <taxon>Pterygota</taxon>
        <taxon>Neoptera</taxon>
        <taxon>Polyneoptera</taxon>
        <taxon>Dictyoptera</taxon>
        <taxon>Blattodea</taxon>
        <taxon>Blaberoidea</taxon>
        <taxon>Blaberidae</taxon>
        <taxon>Diplopterinae</taxon>
        <taxon>Diploptera</taxon>
    </lineage>
</organism>
<dbReference type="GO" id="GO:0004059">
    <property type="term" value="F:aralkylamine N-acetyltransferase activity"/>
    <property type="evidence" value="ECO:0007669"/>
    <property type="project" value="UniProtKB-EC"/>
</dbReference>
<keyword evidence="1" id="KW-0808">Transferase</keyword>
<comment type="caution">
    <text evidence="15">The sequence shown here is derived from an EMBL/GenBank/DDBJ whole genome shotgun (WGS) entry which is preliminary data.</text>
</comment>
<comment type="catalytic activity">
    <reaction evidence="12">
        <text>dopamine + hexadecanoyl-CoA = N-hexadecanoyl-dopamine + CoA + H(+)</text>
        <dbReference type="Rhea" id="RHEA:51376"/>
        <dbReference type="ChEBI" id="CHEBI:15378"/>
        <dbReference type="ChEBI" id="CHEBI:57287"/>
        <dbReference type="ChEBI" id="CHEBI:57379"/>
        <dbReference type="ChEBI" id="CHEBI:59905"/>
        <dbReference type="ChEBI" id="CHEBI:134058"/>
    </reaction>
    <physiologicalReaction direction="left-to-right" evidence="12">
        <dbReference type="Rhea" id="RHEA:51377"/>
    </physiologicalReaction>
</comment>
<dbReference type="EC" id="2.3.1.87" evidence="5"/>
<sequence length="246" mass="27506">MGDIYGYEIRRATSKDNDNILDLMRKNFFRDEPLNIAVGLLENTDNCPELEQFCLETLQDELSLVAATPSGEIVGACLNGMHEDGHLEEMEAEANSCPNPKFRKILQLLAFLERRANVFSKFPGIKKLLEIRIVAVANDWRGKGIATALLERTRQLAPGLGFTLIKVDCTSHFSARAMAKLNAECIFSMKYEDYCSPDSGEPVFRPDPPHTGVETYVQIASPNNRGINGIIMNAQQKKKEADILDR</sequence>
<name>A0AAD7ZC43_DIPPU</name>
<evidence type="ECO:0000256" key="7">
    <source>
        <dbReference type="ARBA" id="ARBA00050849"/>
    </source>
</evidence>
<comment type="catalytic activity">
    <reaction evidence="10">
        <text>serotonin + (9Z)-octadecenoyl-CoA = N-(9Z-octadecenoyl)-serotonin + CoA + H(+)</text>
        <dbReference type="Rhea" id="RHEA:51392"/>
        <dbReference type="ChEBI" id="CHEBI:15378"/>
        <dbReference type="ChEBI" id="CHEBI:57287"/>
        <dbReference type="ChEBI" id="CHEBI:57387"/>
        <dbReference type="ChEBI" id="CHEBI:134064"/>
        <dbReference type="ChEBI" id="CHEBI:350546"/>
    </reaction>
    <physiologicalReaction direction="left-to-right" evidence="10">
        <dbReference type="Rhea" id="RHEA:51393"/>
    </physiologicalReaction>
</comment>
<dbReference type="AlphaFoldDB" id="A0AAD7ZC43"/>
<dbReference type="EMBL" id="JASPKZ010009353">
    <property type="protein sequence ID" value="KAJ9577582.1"/>
    <property type="molecule type" value="Genomic_DNA"/>
</dbReference>
<reference evidence="15" key="1">
    <citation type="journal article" date="2023" name="IScience">
        <title>Live-bearing cockroach genome reveals convergent evolutionary mechanisms linked to viviparity in insects and beyond.</title>
        <authorList>
            <person name="Fouks B."/>
            <person name="Harrison M.C."/>
            <person name="Mikhailova A.A."/>
            <person name="Marchal E."/>
            <person name="English S."/>
            <person name="Carruthers M."/>
            <person name="Jennings E.C."/>
            <person name="Chiamaka E.L."/>
            <person name="Frigard R.A."/>
            <person name="Pippel M."/>
            <person name="Attardo G.M."/>
            <person name="Benoit J.B."/>
            <person name="Bornberg-Bauer E."/>
            <person name="Tobe S.S."/>
        </authorList>
    </citation>
    <scope>NUCLEOTIDE SEQUENCE</scope>
    <source>
        <strain evidence="15">Stay&amp;Tobe</strain>
    </source>
</reference>
<evidence type="ECO:0000256" key="5">
    <source>
        <dbReference type="ARBA" id="ARBA00039114"/>
    </source>
</evidence>
<evidence type="ECO:0000256" key="6">
    <source>
        <dbReference type="ARBA" id="ARBA00050189"/>
    </source>
</evidence>
<dbReference type="PROSITE" id="PS51186">
    <property type="entry name" value="GNAT"/>
    <property type="match status" value="1"/>
</dbReference>
<evidence type="ECO:0000256" key="8">
    <source>
        <dbReference type="ARBA" id="ARBA00051284"/>
    </source>
</evidence>
<evidence type="ECO:0000256" key="13">
    <source>
        <dbReference type="ARBA" id="ARBA00052491"/>
    </source>
</evidence>
<comment type="catalytic activity">
    <reaction evidence="11">
        <text>serotonin + hexadecanoyl-CoA = N-hexadecanoyl-serotonin + CoA + H(+)</text>
        <dbReference type="Rhea" id="RHEA:51384"/>
        <dbReference type="ChEBI" id="CHEBI:15378"/>
        <dbReference type="ChEBI" id="CHEBI:57287"/>
        <dbReference type="ChEBI" id="CHEBI:57379"/>
        <dbReference type="ChEBI" id="CHEBI:134059"/>
        <dbReference type="ChEBI" id="CHEBI:350546"/>
    </reaction>
    <physiologicalReaction direction="left-to-right" evidence="11">
        <dbReference type="Rhea" id="RHEA:51385"/>
    </physiologicalReaction>
</comment>
<dbReference type="PANTHER" id="PTHR20905">
    <property type="entry name" value="N-ACETYLTRANSFERASE-RELATED"/>
    <property type="match status" value="1"/>
</dbReference>
<proteinExistence type="inferred from homology"/>
<evidence type="ECO:0000256" key="9">
    <source>
        <dbReference type="ARBA" id="ARBA00051711"/>
    </source>
</evidence>
<evidence type="ECO:0000259" key="14">
    <source>
        <dbReference type="PROSITE" id="PS51186"/>
    </source>
</evidence>
<comment type="catalytic activity">
    <reaction evidence="13">
        <text>serotonin + acetyl-CoA = N-acetylserotonin + CoA + H(+)</text>
        <dbReference type="Rhea" id="RHEA:25217"/>
        <dbReference type="ChEBI" id="CHEBI:15378"/>
        <dbReference type="ChEBI" id="CHEBI:17697"/>
        <dbReference type="ChEBI" id="CHEBI:57287"/>
        <dbReference type="ChEBI" id="CHEBI:57288"/>
        <dbReference type="ChEBI" id="CHEBI:350546"/>
        <dbReference type="EC" id="2.3.1.87"/>
    </reaction>
    <physiologicalReaction direction="left-to-right" evidence="13">
        <dbReference type="Rhea" id="RHEA:25218"/>
    </physiologicalReaction>
</comment>
<evidence type="ECO:0000256" key="1">
    <source>
        <dbReference type="ARBA" id="ARBA00022679"/>
    </source>
</evidence>
<feature type="domain" description="N-acetyltransferase" evidence="14">
    <location>
        <begin position="7"/>
        <end position="220"/>
    </location>
</feature>
<comment type="catalytic activity">
    <reaction evidence="9">
        <text>dopamine + acetyl-CoA = N-acetyldopamine + CoA + H(+)</text>
        <dbReference type="Rhea" id="RHEA:51388"/>
        <dbReference type="ChEBI" id="CHEBI:15378"/>
        <dbReference type="ChEBI" id="CHEBI:57287"/>
        <dbReference type="ChEBI" id="CHEBI:57288"/>
        <dbReference type="ChEBI" id="CHEBI:59905"/>
        <dbReference type="ChEBI" id="CHEBI:125678"/>
    </reaction>
    <physiologicalReaction direction="left-to-right" evidence="9">
        <dbReference type="Rhea" id="RHEA:51389"/>
    </physiologicalReaction>
</comment>
<dbReference type="Proteomes" id="UP001233999">
    <property type="component" value="Unassembled WGS sequence"/>
</dbReference>